<reference evidence="2" key="2">
    <citation type="submission" date="2025-08" db="UniProtKB">
        <authorList>
            <consortium name="Ensembl"/>
        </authorList>
    </citation>
    <scope>IDENTIFICATION</scope>
</reference>
<reference evidence="2" key="3">
    <citation type="submission" date="2025-09" db="UniProtKB">
        <authorList>
            <consortium name="Ensembl"/>
        </authorList>
    </citation>
    <scope>IDENTIFICATION</scope>
</reference>
<dbReference type="CDD" id="cd01650">
    <property type="entry name" value="RT_nLTR_like"/>
    <property type="match status" value="1"/>
</dbReference>
<dbReference type="PROSITE" id="PS50878">
    <property type="entry name" value="RT_POL"/>
    <property type="match status" value="1"/>
</dbReference>
<dbReference type="InterPro" id="IPR000477">
    <property type="entry name" value="RT_dom"/>
</dbReference>
<evidence type="ECO:0000313" key="2">
    <source>
        <dbReference type="Ensembl" id="ENSHHUP00000025936.1"/>
    </source>
</evidence>
<dbReference type="PANTHER" id="PTHR31635:SF196">
    <property type="entry name" value="REVERSE TRANSCRIPTASE DOMAIN-CONTAINING PROTEIN-RELATED"/>
    <property type="match status" value="1"/>
</dbReference>
<dbReference type="SUPFAM" id="SSF56672">
    <property type="entry name" value="DNA/RNA polymerases"/>
    <property type="match status" value="1"/>
</dbReference>
<dbReference type="Proteomes" id="UP000314982">
    <property type="component" value="Unassembled WGS sequence"/>
</dbReference>
<keyword evidence="3" id="KW-1185">Reference proteome</keyword>
<evidence type="ECO:0000259" key="1">
    <source>
        <dbReference type="PROSITE" id="PS50878"/>
    </source>
</evidence>
<organism evidence="2 3">
    <name type="scientific">Hucho hucho</name>
    <name type="common">huchen</name>
    <dbReference type="NCBI Taxonomy" id="62062"/>
    <lineage>
        <taxon>Eukaryota</taxon>
        <taxon>Metazoa</taxon>
        <taxon>Chordata</taxon>
        <taxon>Craniata</taxon>
        <taxon>Vertebrata</taxon>
        <taxon>Euteleostomi</taxon>
        <taxon>Actinopterygii</taxon>
        <taxon>Neopterygii</taxon>
        <taxon>Teleostei</taxon>
        <taxon>Protacanthopterygii</taxon>
        <taxon>Salmoniformes</taxon>
        <taxon>Salmonidae</taxon>
        <taxon>Salmoninae</taxon>
        <taxon>Hucho</taxon>
    </lineage>
</organism>
<evidence type="ECO:0000313" key="3">
    <source>
        <dbReference type="Proteomes" id="UP000314982"/>
    </source>
</evidence>
<dbReference type="GeneTree" id="ENSGT00940000163630"/>
<sequence>NNDNGEVSPATLWDAAKAVIRGKIIATSSLKKKIKAQKLLKLQETLRNLERSHSQNKDPLILREIQKVKQEIDQTYREEVEKKLRFLKQRYYEAGSKATKLLAWRHRKQQAQNTIFKIKDPKTKKVTCKLDEIQNAFETYYTNLYKQPEKADAQTIEHFLNSLDLPSIGTEQNDRLTSEITTEEINKAISQLKVNKSPGTDGFPSEWFKTFREQLTPLLQACFNWTLREGDLPPSWREAIISVIPKEGKDKKECSSYRPIAILNTDYKLYASIIAKRMENIIPDLIDRDQTGFIQNRQTQDNIRRTLHIMDHITQNKTSAILISLDAEKAFDSVGWDYLFQVMERFGFNKEVIQCIKSLYSYPTARIKINGHLSRTIQLERGARQGCNL</sequence>
<dbReference type="AlphaFoldDB" id="A0A4W5LJ12"/>
<accession>A0A4W5LJ12</accession>
<dbReference type="STRING" id="62062.ENSHHUP00000025936"/>
<dbReference type="InterPro" id="IPR043502">
    <property type="entry name" value="DNA/RNA_pol_sf"/>
</dbReference>
<feature type="domain" description="Reverse transcriptase" evidence="1">
    <location>
        <begin position="225"/>
        <end position="389"/>
    </location>
</feature>
<dbReference type="PANTHER" id="PTHR31635">
    <property type="entry name" value="REVERSE TRANSCRIPTASE DOMAIN-CONTAINING PROTEIN-RELATED"/>
    <property type="match status" value="1"/>
</dbReference>
<dbReference type="Ensembl" id="ENSHHUT00000026959.1">
    <property type="protein sequence ID" value="ENSHHUP00000025936.1"/>
    <property type="gene ID" value="ENSHHUG00000016389.1"/>
</dbReference>
<reference evidence="3" key="1">
    <citation type="submission" date="2018-06" db="EMBL/GenBank/DDBJ databases">
        <title>Genome assembly of Danube salmon.</title>
        <authorList>
            <person name="Macqueen D.J."/>
            <person name="Gundappa M.K."/>
        </authorList>
    </citation>
    <scope>NUCLEOTIDE SEQUENCE [LARGE SCALE GENOMIC DNA]</scope>
</reference>
<protein>
    <recommendedName>
        <fullName evidence="1">Reverse transcriptase domain-containing protein</fullName>
    </recommendedName>
</protein>
<proteinExistence type="predicted"/>
<name>A0A4W5LJ12_9TELE</name>
<dbReference type="Pfam" id="PF00078">
    <property type="entry name" value="RVT_1"/>
    <property type="match status" value="1"/>
</dbReference>